<dbReference type="GO" id="GO:0012505">
    <property type="term" value="C:endomembrane system"/>
    <property type="evidence" value="ECO:0000318"/>
    <property type="project" value="GO_Central"/>
</dbReference>
<comment type="catalytic activity">
    <reaction evidence="15">
        <text>13-(9Z-hexadecenoyloxy)-octadecanoate + H2O = 13-hydroxy-octadecanoate + (9Z)-hexadecenoate + H(+)</text>
        <dbReference type="Rhea" id="RHEA:52076"/>
        <dbReference type="ChEBI" id="CHEBI:15377"/>
        <dbReference type="ChEBI" id="CHEBI:15378"/>
        <dbReference type="ChEBI" id="CHEBI:32372"/>
        <dbReference type="ChEBI" id="CHEBI:136304"/>
        <dbReference type="ChEBI" id="CHEBI:136315"/>
    </reaction>
    <physiologicalReaction direction="left-to-right" evidence="15">
        <dbReference type="Rhea" id="RHEA:52077"/>
    </physiologicalReaction>
</comment>
<accession>A7RUF7</accession>
<dbReference type="InParanoid" id="A7RUF7"/>
<comment type="similarity">
    <text evidence="3">Belongs to the AIG1 family.</text>
</comment>
<dbReference type="PANTHER" id="PTHR10989">
    <property type="entry name" value="ANDROGEN-INDUCED PROTEIN 1-RELATED"/>
    <property type="match status" value="1"/>
</dbReference>
<keyword evidence="5 17" id="KW-1133">Transmembrane helix</keyword>
<evidence type="ECO:0000313" key="19">
    <source>
        <dbReference type="Proteomes" id="UP000001593"/>
    </source>
</evidence>
<dbReference type="OrthoDB" id="1898221at2759"/>
<feature type="transmembrane region" description="Helical" evidence="17">
    <location>
        <begin position="9"/>
        <end position="28"/>
    </location>
</feature>
<sequence length="231" mass="26778">MADASKFRFVFRNAFCMINITCFLYHTLKMDLKSYQIFGGRFKFLTFINMILQGTYFIWVAALEIQAMIDGKRRNTKSSHSCEFLFASLAFPIGLTVSVLFWGLYLIDPLSCQSPEASGLIPKWLNHYMHTLPALEVFAEVILFKHIYPRKIIGMVTVLGFGTAYMAWVFYIAYFHHFWVYPFLERMDIMTIGVFFAASGALLVVNYVIGEIMANNCYFMERKELPESKTK</sequence>
<dbReference type="OMA" id="MRTTHHK"/>
<proteinExistence type="inferred from homology"/>
<comment type="catalytic activity">
    <reaction evidence="12">
        <text>9-(9Z-octadecenoyloxy)-octadecanoate + H2O = 9-hydroxy-octadecanoate + (9Z)-octadecenoate + H(+)</text>
        <dbReference type="Rhea" id="RHEA:52048"/>
        <dbReference type="ChEBI" id="CHEBI:15377"/>
        <dbReference type="ChEBI" id="CHEBI:15378"/>
        <dbReference type="ChEBI" id="CHEBI:30823"/>
        <dbReference type="ChEBI" id="CHEBI:136282"/>
        <dbReference type="ChEBI" id="CHEBI:136286"/>
    </reaction>
    <physiologicalReaction direction="left-to-right" evidence="12">
        <dbReference type="Rhea" id="RHEA:52049"/>
    </physiologicalReaction>
</comment>
<evidence type="ECO:0000256" key="5">
    <source>
        <dbReference type="ARBA" id="ARBA00022989"/>
    </source>
</evidence>
<feature type="transmembrane region" description="Helical" evidence="17">
    <location>
        <begin position="127"/>
        <end position="144"/>
    </location>
</feature>
<evidence type="ECO:0000256" key="8">
    <source>
        <dbReference type="ARBA" id="ARBA00047427"/>
    </source>
</evidence>
<evidence type="ECO:0000256" key="2">
    <source>
        <dbReference type="ARBA" id="ARBA00004127"/>
    </source>
</evidence>
<keyword evidence="19" id="KW-1185">Reference proteome</keyword>
<keyword evidence="6 17" id="KW-0472">Membrane</keyword>
<gene>
    <name evidence="18" type="ORF">NEMVEDRAFT_v1g202333</name>
</gene>
<organism evidence="18 19">
    <name type="scientific">Nematostella vectensis</name>
    <name type="common">Starlet sea anemone</name>
    <dbReference type="NCBI Taxonomy" id="45351"/>
    <lineage>
        <taxon>Eukaryota</taxon>
        <taxon>Metazoa</taxon>
        <taxon>Cnidaria</taxon>
        <taxon>Anthozoa</taxon>
        <taxon>Hexacorallia</taxon>
        <taxon>Actiniaria</taxon>
        <taxon>Edwardsiidae</taxon>
        <taxon>Nematostella</taxon>
    </lineage>
</organism>
<dbReference type="PANTHER" id="PTHR10989:SF16">
    <property type="entry name" value="AT02829P-RELATED"/>
    <property type="match status" value="1"/>
</dbReference>
<evidence type="ECO:0000256" key="6">
    <source>
        <dbReference type="ARBA" id="ARBA00023136"/>
    </source>
</evidence>
<keyword evidence="4 17" id="KW-0812">Transmembrane</keyword>
<name>A7RUF7_NEMVE</name>
<comment type="catalytic activity">
    <reaction evidence="9">
        <text>9-hexadecanoyloxy-octadecanoate + H2O = 9-hydroxy-octadecanoate + hexadecanoate + H(+)</text>
        <dbReference type="Rhea" id="RHEA:52052"/>
        <dbReference type="ChEBI" id="CHEBI:7896"/>
        <dbReference type="ChEBI" id="CHEBI:15377"/>
        <dbReference type="ChEBI" id="CHEBI:15378"/>
        <dbReference type="ChEBI" id="CHEBI:83670"/>
        <dbReference type="ChEBI" id="CHEBI:136286"/>
    </reaction>
    <physiologicalReaction direction="left-to-right" evidence="9">
        <dbReference type="Rhea" id="RHEA:52053"/>
    </physiologicalReaction>
</comment>
<comment type="catalytic activity">
    <reaction evidence="16">
        <text>12-(9Z-hexadecenoyloxy)-octadecanoate + H2O = 12-hydroxyoctadecanoate + (9Z)-hexadecenoate + H(+)</text>
        <dbReference type="Rhea" id="RHEA:52072"/>
        <dbReference type="ChEBI" id="CHEBI:15377"/>
        <dbReference type="ChEBI" id="CHEBI:15378"/>
        <dbReference type="ChEBI" id="CHEBI:32372"/>
        <dbReference type="ChEBI" id="CHEBI:84201"/>
        <dbReference type="ChEBI" id="CHEBI:136312"/>
    </reaction>
    <physiologicalReaction direction="left-to-right" evidence="16">
        <dbReference type="Rhea" id="RHEA:52073"/>
    </physiologicalReaction>
</comment>
<dbReference type="Pfam" id="PF04750">
    <property type="entry name" value="Far-17a_AIG1"/>
    <property type="match status" value="1"/>
</dbReference>
<evidence type="ECO:0000256" key="13">
    <source>
        <dbReference type="ARBA" id="ARBA00049221"/>
    </source>
</evidence>
<dbReference type="PhylomeDB" id="A7RUF7"/>
<evidence type="ECO:0000256" key="4">
    <source>
        <dbReference type="ARBA" id="ARBA00022692"/>
    </source>
</evidence>
<dbReference type="EMBL" id="DS469540">
    <property type="protein sequence ID" value="EDO44848.1"/>
    <property type="molecule type" value="Genomic_DNA"/>
</dbReference>
<feature type="transmembrane region" description="Helical" evidence="17">
    <location>
        <begin position="156"/>
        <end position="177"/>
    </location>
</feature>
<comment type="catalytic activity">
    <reaction evidence="1">
        <text>9-(9Z-hexadecenoyloxy)-octadecanoate + H2O = (9Z)-hexadecenoate + 9-hydroxy-octadecanoate + H(+)</text>
        <dbReference type="Rhea" id="RHEA:52068"/>
        <dbReference type="ChEBI" id="CHEBI:15377"/>
        <dbReference type="ChEBI" id="CHEBI:15378"/>
        <dbReference type="ChEBI" id="CHEBI:32372"/>
        <dbReference type="ChEBI" id="CHEBI:136286"/>
        <dbReference type="ChEBI" id="CHEBI:136309"/>
    </reaction>
    <physiologicalReaction direction="left-to-right" evidence="1">
        <dbReference type="Rhea" id="RHEA:52069"/>
    </physiologicalReaction>
</comment>
<evidence type="ECO:0000256" key="12">
    <source>
        <dbReference type="ARBA" id="ARBA00048800"/>
    </source>
</evidence>
<feature type="transmembrane region" description="Helical" evidence="17">
    <location>
        <begin position="84"/>
        <end position="107"/>
    </location>
</feature>
<evidence type="ECO:0000313" key="18">
    <source>
        <dbReference type="EMBL" id="EDO44848.1"/>
    </source>
</evidence>
<feature type="transmembrane region" description="Helical" evidence="17">
    <location>
        <begin position="44"/>
        <end position="63"/>
    </location>
</feature>
<evidence type="ECO:0000256" key="11">
    <source>
        <dbReference type="ARBA" id="ARBA00048701"/>
    </source>
</evidence>
<comment type="catalytic activity">
    <reaction evidence="11">
        <text>12-(9Z-octadecenoyloxy)-octadecanoate + H2O = 12-hydroxyoctadecanoate + (9Z)-octadecenoate + H(+)</text>
        <dbReference type="Rhea" id="RHEA:52060"/>
        <dbReference type="ChEBI" id="CHEBI:15377"/>
        <dbReference type="ChEBI" id="CHEBI:15378"/>
        <dbReference type="ChEBI" id="CHEBI:30823"/>
        <dbReference type="ChEBI" id="CHEBI:84201"/>
        <dbReference type="ChEBI" id="CHEBI:136302"/>
    </reaction>
    <physiologicalReaction direction="left-to-right" evidence="11">
        <dbReference type="Rhea" id="RHEA:52061"/>
    </physiologicalReaction>
</comment>
<comment type="subcellular location">
    <subcellularLocation>
        <location evidence="2">Endomembrane system</location>
        <topology evidence="2">Multi-pass membrane protein</topology>
    </subcellularLocation>
</comment>
<dbReference type="KEGG" id="nve:5516907"/>
<dbReference type="GO" id="GO:0016020">
    <property type="term" value="C:membrane"/>
    <property type="evidence" value="ECO:0007669"/>
    <property type="project" value="InterPro"/>
</dbReference>
<reference evidence="18 19" key="1">
    <citation type="journal article" date="2007" name="Science">
        <title>Sea anemone genome reveals ancestral eumetazoan gene repertoire and genomic organization.</title>
        <authorList>
            <person name="Putnam N.H."/>
            <person name="Srivastava M."/>
            <person name="Hellsten U."/>
            <person name="Dirks B."/>
            <person name="Chapman J."/>
            <person name="Salamov A."/>
            <person name="Terry A."/>
            <person name="Shapiro H."/>
            <person name="Lindquist E."/>
            <person name="Kapitonov V.V."/>
            <person name="Jurka J."/>
            <person name="Genikhovich G."/>
            <person name="Grigoriev I.V."/>
            <person name="Lucas S.M."/>
            <person name="Steele R.E."/>
            <person name="Finnerty J.R."/>
            <person name="Technau U."/>
            <person name="Martindale M.Q."/>
            <person name="Rokhsar D.S."/>
        </authorList>
    </citation>
    <scope>NUCLEOTIDE SEQUENCE [LARGE SCALE GENOMIC DNA]</scope>
    <source>
        <strain evidence="19">CH2 X CH6</strain>
    </source>
</reference>
<evidence type="ECO:0000256" key="1">
    <source>
        <dbReference type="ARBA" id="ARBA00000923"/>
    </source>
</evidence>
<comment type="catalytic activity">
    <reaction evidence="10">
        <text>12-octadecanoyloxy-octadecanoate + H2O = 12-hydroxyoctadecanoate + octadecanoate + H(+)</text>
        <dbReference type="Rhea" id="RHEA:52080"/>
        <dbReference type="ChEBI" id="CHEBI:15377"/>
        <dbReference type="ChEBI" id="CHEBI:15378"/>
        <dbReference type="ChEBI" id="CHEBI:25629"/>
        <dbReference type="ChEBI" id="CHEBI:84201"/>
        <dbReference type="ChEBI" id="CHEBI:136330"/>
    </reaction>
    <physiologicalReaction direction="left-to-right" evidence="10">
        <dbReference type="Rhea" id="RHEA:52081"/>
    </physiologicalReaction>
</comment>
<protein>
    <submittedName>
        <fullName evidence="18">Uncharacterized protein</fullName>
    </submittedName>
</protein>
<dbReference type="HOGENOM" id="CLU_073346_1_0_1"/>
<evidence type="ECO:0000256" key="15">
    <source>
        <dbReference type="ARBA" id="ARBA00049322"/>
    </source>
</evidence>
<evidence type="ECO:0000256" key="7">
    <source>
        <dbReference type="ARBA" id="ARBA00047368"/>
    </source>
</evidence>
<comment type="catalytic activity">
    <reaction evidence="13">
        <text>9-octadecanoyloxy-octadecanoate + H2O = 9-hydroxy-octadecanoate + octadecanoate + H(+)</text>
        <dbReference type="Rhea" id="RHEA:52096"/>
        <dbReference type="ChEBI" id="CHEBI:15377"/>
        <dbReference type="ChEBI" id="CHEBI:15378"/>
        <dbReference type="ChEBI" id="CHEBI:25629"/>
        <dbReference type="ChEBI" id="CHEBI:136286"/>
        <dbReference type="ChEBI" id="CHEBI:136373"/>
    </reaction>
    <physiologicalReaction direction="left-to-right" evidence="13">
        <dbReference type="Rhea" id="RHEA:52097"/>
    </physiologicalReaction>
</comment>
<evidence type="ECO:0000256" key="9">
    <source>
        <dbReference type="ARBA" id="ARBA00047863"/>
    </source>
</evidence>
<evidence type="ECO:0000256" key="17">
    <source>
        <dbReference type="SAM" id="Phobius"/>
    </source>
</evidence>
<evidence type="ECO:0000256" key="14">
    <source>
        <dbReference type="ARBA" id="ARBA00049296"/>
    </source>
</evidence>
<dbReference type="eggNOG" id="KOG3989">
    <property type="taxonomic scope" value="Eukaryota"/>
</dbReference>
<dbReference type="Proteomes" id="UP000001593">
    <property type="component" value="Unassembled WGS sequence"/>
</dbReference>
<feature type="transmembrane region" description="Helical" evidence="17">
    <location>
        <begin position="189"/>
        <end position="209"/>
    </location>
</feature>
<comment type="catalytic activity">
    <reaction evidence="14">
        <text>13-(9Z-octadecenoyloxy)-octadecanoate + H2O = 13-hydroxy-octadecanoate + (9Z)-octadecenoate + H(+)</text>
        <dbReference type="Rhea" id="RHEA:52064"/>
        <dbReference type="ChEBI" id="CHEBI:15377"/>
        <dbReference type="ChEBI" id="CHEBI:15378"/>
        <dbReference type="ChEBI" id="CHEBI:30823"/>
        <dbReference type="ChEBI" id="CHEBI:136303"/>
        <dbReference type="ChEBI" id="CHEBI:136304"/>
    </reaction>
    <physiologicalReaction direction="left-to-right" evidence="14">
        <dbReference type="Rhea" id="RHEA:52065"/>
    </physiologicalReaction>
</comment>
<comment type="catalytic activity">
    <reaction evidence="8">
        <text>13-octadecanoyloxy-octadecanoate + H2O = 13-hydroxy-octadecanoate + octadecanoate + H(+)</text>
        <dbReference type="Rhea" id="RHEA:52084"/>
        <dbReference type="ChEBI" id="CHEBI:15377"/>
        <dbReference type="ChEBI" id="CHEBI:15378"/>
        <dbReference type="ChEBI" id="CHEBI:25629"/>
        <dbReference type="ChEBI" id="CHEBI:136304"/>
        <dbReference type="ChEBI" id="CHEBI:136335"/>
    </reaction>
    <physiologicalReaction direction="left-to-right" evidence="8">
        <dbReference type="Rhea" id="RHEA:52085"/>
    </physiologicalReaction>
</comment>
<evidence type="ECO:0000256" key="3">
    <source>
        <dbReference type="ARBA" id="ARBA00009300"/>
    </source>
</evidence>
<evidence type="ECO:0000256" key="10">
    <source>
        <dbReference type="ARBA" id="ARBA00048680"/>
    </source>
</evidence>
<comment type="catalytic activity">
    <reaction evidence="7">
        <text>12-hexadecanoyloxy-octadecanoate + H2O = 12-hydroxyoctadecanoate + hexadecanoate + H(+)</text>
        <dbReference type="Rhea" id="RHEA:52056"/>
        <dbReference type="ChEBI" id="CHEBI:7896"/>
        <dbReference type="ChEBI" id="CHEBI:15377"/>
        <dbReference type="ChEBI" id="CHEBI:15378"/>
        <dbReference type="ChEBI" id="CHEBI:83677"/>
        <dbReference type="ChEBI" id="CHEBI:84201"/>
    </reaction>
    <physiologicalReaction direction="left-to-right" evidence="7">
        <dbReference type="Rhea" id="RHEA:52057"/>
    </physiologicalReaction>
</comment>
<dbReference type="InterPro" id="IPR006838">
    <property type="entry name" value="ADTRP_AIG1"/>
</dbReference>
<dbReference type="AlphaFoldDB" id="A7RUF7"/>
<evidence type="ECO:0000256" key="16">
    <source>
        <dbReference type="ARBA" id="ARBA00049428"/>
    </source>
</evidence>